<keyword evidence="7" id="KW-0539">Nucleus</keyword>
<gene>
    <name evidence="10" type="ORF">TKK_006722</name>
</gene>
<feature type="compositionally biased region" description="Low complexity" evidence="8">
    <location>
        <begin position="69"/>
        <end position="90"/>
    </location>
</feature>
<evidence type="ECO:0000256" key="3">
    <source>
        <dbReference type="ARBA" id="ARBA00016937"/>
    </source>
</evidence>
<comment type="subcellular location">
    <subcellularLocation>
        <location evidence="1">Nucleus</location>
    </subcellularLocation>
</comment>
<evidence type="ECO:0000256" key="1">
    <source>
        <dbReference type="ARBA" id="ARBA00004123"/>
    </source>
</evidence>
<feature type="region of interest" description="Disordered" evidence="8">
    <location>
        <begin position="1"/>
        <end position="95"/>
    </location>
</feature>
<dbReference type="InterPro" id="IPR037431">
    <property type="entry name" value="REX4_DEDDh_dom"/>
</dbReference>
<feature type="compositionally biased region" description="Basic and acidic residues" evidence="8">
    <location>
        <begin position="45"/>
        <end position="56"/>
    </location>
</feature>
<name>A0ABD2X243_9HYME</name>
<dbReference type="FunFam" id="3.30.420.10:FF:000007">
    <property type="entry name" value="Interferon-stimulated exonuclease gene 20"/>
    <property type="match status" value="1"/>
</dbReference>
<dbReference type="GO" id="GO:0004527">
    <property type="term" value="F:exonuclease activity"/>
    <property type="evidence" value="ECO:0007669"/>
    <property type="project" value="UniProtKB-KW"/>
</dbReference>
<feature type="compositionally biased region" description="Low complexity" evidence="8">
    <location>
        <begin position="7"/>
        <end position="17"/>
    </location>
</feature>
<dbReference type="PANTHER" id="PTHR12801:SF158">
    <property type="entry name" value="RNA EXONUCLEASE 4"/>
    <property type="match status" value="1"/>
</dbReference>
<proteinExistence type="inferred from homology"/>
<dbReference type="SMART" id="SM00479">
    <property type="entry name" value="EXOIII"/>
    <property type="match status" value="1"/>
</dbReference>
<feature type="domain" description="Exonuclease" evidence="9">
    <location>
        <begin position="228"/>
        <end position="388"/>
    </location>
</feature>
<keyword evidence="11" id="KW-1185">Reference proteome</keyword>
<dbReference type="EMBL" id="JBJJXI010000055">
    <property type="protein sequence ID" value="KAL3399436.1"/>
    <property type="molecule type" value="Genomic_DNA"/>
</dbReference>
<evidence type="ECO:0000313" key="11">
    <source>
        <dbReference type="Proteomes" id="UP001627154"/>
    </source>
</evidence>
<evidence type="ECO:0000256" key="4">
    <source>
        <dbReference type="ARBA" id="ARBA00022722"/>
    </source>
</evidence>
<evidence type="ECO:0000313" key="10">
    <source>
        <dbReference type="EMBL" id="KAL3399436.1"/>
    </source>
</evidence>
<dbReference type="InterPro" id="IPR036397">
    <property type="entry name" value="RNaseH_sf"/>
</dbReference>
<keyword evidence="4" id="KW-0540">Nuclease</keyword>
<evidence type="ECO:0000259" key="9">
    <source>
        <dbReference type="SMART" id="SM00479"/>
    </source>
</evidence>
<protein>
    <recommendedName>
        <fullName evidence="3">RNA exonuclease 4</fullName>
    </recommendedName>
</protein>
<dbReference type="PANTHER" id="PTHR12801">
    <property type="entry name" value="RNA EXONUCLEASE REXO1 / RECO3 FAMILY MEMBER-RELATED"/>
    <property type="match status" value="1"/>
</dbReference>
<reference evidence="10 11" key="1">
    <citation type="journal article" date="2024" name="bioRxiv">
        <title>A reference genome for Trichogramma kaykai: A tiny desert-dwelling parasitoid wasp with competing sex-ratio distorters.</title>
        <authorList>
            <person name="Culotta J."/>
            <person name="Lindsey A.R."/>
        </authorList>
    </citation>
    <scope>NUCLEOTIDE SEQUENCE [LARGE SCALE GENOMIC DNA]</scope>
    <source>
        <strain evidence="10 11">KSX58</strain>
    </source>
</reference>
<dbReference type="Pfam" id="PF00929">
    <property type="entry name" value="RNase_T"/>
    <property type="match status" value="1"/>
</dbReference>
<dbReference type="CDD" id="cd06144">
    <property type="entry name" value="REX4_like"/>
    <property type="match status" value="1"/>
</dbReference>
<dbReference type="Gene3D" id="3.30.420.10">
    <property type="entry name" value="Ribonuclease H-like superfamily/Ribonuclease H"/>
    <property type="match status" value="1"/>
</dbReference>
<evidence type="ECO:0000256" key="2">
    <source>
        <dbReference type="ARBA" id="ARBA00010489"/>
    </source>
</evidence>
<evidence type="ECO:0000256" key="8">
    <source>
        <dbReference type="SAM" id="MobiDB-lite"/>
    </source>
</evidence>
<accession>A0ABD2X243</accession>
<sequence length="395" mass="44892">MPPKRPSSPSKQSSENKNVNKKKKNVSVNNQNNNPGLKVPGSNWEKFKAMLAESDKGSTNNSSVKKKNPQNNRNMLPRNNGNMQPQNNRNVQSQNKSTVQVIKKFIYYLIRLINTLYLFVTTNFGNKQQTTNLSTKENIPQGQTALNKFGIRTMDQRHNKTSMGTDPKNSAPYLKTNNREVIRLNYVYLTFTFYTYKYFLLKLQNTSKGSSSSSNNSNKDQDTTGLTKAIAIDCEMVGIGDGKESMLARVSIVNRYGHCLYDTFVKPREPIADFRTEVSGVRPQDLRNGQDFETVQKKVYELFKGRIIVGHALHNDLAVLFISHPRKMLRDTARYKPFRKVTNGNTPSLKKLAAALLGISIQSGEHSSVEDARAAMQIYQMHKKEWEASLKKKRK</sequence>
<comment type="caution">
    <text evidence="10">The sequence shown here is derived from an EMBL/GenBank/DDBJ whole genome shotgun (WGS) entry which is preliminary data.</text>
</comment>
<keyword evidence="6" id="KW-0269">Exonuclease</keyword>
<comment type="similarity">
    <text evidence="2">Belongs to the REXO4 family.</text>
</comment>
<evidence type="ECO:0000256" key="7">
    <source>
        <dbReference type="ARBA" id="ARBA00023242"/>
    </source>
</evidence>
<dbReference type="Proteomes" id="UP001627154">
    <property type="component" value="Unassembled WGS sequence"/>
</dbReference>
<organism evidence="10 11">
    <name type="scientific">Trichogramma kaykai</name>
    <dbReference type="NCBI Taxonomy" id="54128"/>
    <lineage>
        <taxon>Eukaryota</taxon>
        <taxon>Metazoa</taxon>
        <taxon>Ecdysozoa</taxon>
        <taxon>Arthropoda</taxon>
        <taxon>Hexapoda</taxon>
        <taxon>Insecta</taxon>
        <taxon>Pterygota</taxon>
        <taxon>Neoptera</taxon>
        <taxon>Endopterygota</taxon>
        <taxon>Hymenoptera</taxon>
        <taxon>Apocrita</taxon>
        <taxon>Proctotrupomorpha</taxon>
        <taxon>Chalcidoidea</taxon>
        <taxon>Trichogrammatidae</taxon>
        <taxon>Trichogramma</taxon>
    </lineage>
</organism>
<dbReference type="InterPro" id="IPR012337">
    <property type="entry name" value="RNaseH-like_sf"/>
</dbReference>
<dbReference type="SUPFAM" id="SSF53098">
    <property type="entry name" value="Ribonuclease H-like"/>
    <property type="match status" value="1"/>
</dbReference>
<keyword evidence="5" id="KW-0378">Hydrolase</keyword>
<dbReference type="InterPro" id="IPR047021">
    <property type="entry name" value="REXO1/3/4-like"/>
</dbReference>
<dbReference type="AlphaFoldDB" id="A0ABD2X243"/>
<dbReference type="GO" id="GO:0005634">
    <property type="term" value="C:nucleus"/>
    <property type="evidence" value="ECO:0007669"/>
    <property type="project" value="UniProtKB-SubCell"/>
</dbReference>
<dbReference type="InterPro" id="IPR013520">
    <property type="entry name" value="Ribonucl_H"/>
</dbReference>
<evidence type="ECO:0000256" key="5">
    <source>
        <dbReference type="ARBA" id="ARBA00022801"/>
    </source>
</evidence>
<evidence type="ECO:0000256" key="6">
    <source>
        <dbReference type="ARBA" id="ARBA00022839"/>
    </source>
</evidence>